<dbReference type="Pfam" id="PF01103">
    <property type="entry name" value="Omp85"/>
    <property type="match status" value="1"/>
</dbReference>
<feature type="domain" description="Bacterial surface antigen (D15)" evidence="4">
    <location>
        <begin position="183"/>
        <end position="370"/>
    </location>
</feature>
<dbReference type="Gene3D" id="2.40.160.50">
    <property type="entry name" value="membrane protein fhac: a member of the omp85/tpsb transporter family"/>
    <property type="match status" value="1"/>
</dbReference>
<evidence type="ECO:0000256" key="3">
    <source>
        <dbReference type="SAM" id="SignalP"/>
    </source>
</evidence>
<dbReference type="AlphaFoldDB" id="A0A1Y5SK91"/>
<evidence type="ECO:0000259" key="4">
    <source>
        <dbReference type="Pfam" id="PF01103"/>
    </source>
</evidence>
<dbReference type="PANTHER" id="PTHR34597:SF3">
    <property type="entry name" value="OUTER MEMBRANE TRANSPORTER CDIB"/>
    <property type="match status" value="1"/>
</dbReference>
<dbReference type="PANTHER" id="PTHR34597">
    <property type="entry name" value="SLR1661 PROTEIN"/>
    <property type="match status" value="1"/>
</dbReference>
<dbReference type="GO" id="GO:0098046">
    <property type="term" value="C:type V protein secretion system complex"/>
    <property type="evidence" value="ECO:0007669"/>
    <property type="project" value="TreeGrafter"/>
</dbReference>
<evidence type="ECO:0000313" key="5">
    <source>
        <dbReference type="EMBL" id="SLN39779.1"/>
    </source>
</evidence>
<organism evidence="5 6">
    <name type="scientific">Pseudoruegeria aquimaris</name>
    <dbReference type="NCBI Taxonomy" id="393663"/>
    <lineage>
        <taxon>Bacteria</taxon>
        <taxon>Pseudomonadati</taxon>
        <taxon>Pseudomonadota</taxon>
        <taxon>Alphaproteobacteria</taxon>
        <taxon>Rhodobacterales</taxon>
        <taxon>Roseobacteraceae</taxon>
        <taxon>Pseudoruegeria</taxon>
    </lineage>
</organism>
<proteinExistence type="predicted"/>
<protein>
    <submittedName>
        <fullName evidence="5">Surface antigen</fullName>
    </submittedName>
</protein>
<keyword evidence="3" id="KW-0732">Signal</keyword>
<dbReference type="EMBL" id="FWFQ01000012">
    <property type="protein sequence ID" value="SLN39779.1"/>
    <property type="molecule type" value="Genomic_DNA"/>
</dbReference>
<evidence type="ECO:0000256" key="2">
    <source>
        <dbReference type="ARBA" id="ARBA00023136"/>
    </source>
</evidence>
<dbReference type="GO" id="GO:0019867">
    <property type="term" value="C:outer membrane"/>
    <property type="evidence" value="ECO:0007669"/>
    <property type="project" value="InterPro"/>
</dbReference>
<reference evidence="5 6" key="1">
    <citation type="submission" date="2017-03" db="EMBL/GenBank/DDBJ databases">
        <authorList>
            <person name="Afonso C.L."/>
            <person name="Miller P.J."/>
            <person name="Scott M.A."/>
            <person name="Spackman E."/>
            <person name="Goraichik I."/>
            <person name="Dimitrov K.M."/>
            <person name="Suarez D.L."/>
            <person name="Swayne D.E."/>
        </authorList>
    </citation>
    <scope>NUCLEOTIDE SEQUENCE [LARGE SCALE GENOMIC DNA]</scope>
    <source>
        <strain evidence="5 6">CECT 7680</strain>
    </source>
</reference>
<gene>
    <name evidence="5" type="ORF">PSA7680_01969</name>
</gene>
<dbReference type="InterPro" id="IPR051544">
    <property type="entry name" value="TPS_OM_transporter"/>
</dbReference>
<comment type="subcellular location">
    <subcellularLocation>
        <location evidence="1">Membrane</location>
    </subcellularLocation>
</comment>
<dbReference type="InterPro" id="IPR000184">
    <property type="entry name" value="Bac_surfAg_D15"/>
</dbReference>
<sequence>MTIRSAAPVLALLAGLAAPPAATAQSSLPDGALSGIKDYDEAEYGLRSGSVVVAPIPLSNPTLGSGLVLVTGYLFDADEGSDTSFFGIGGMRTDNGTSGYALAGNFALDDNRWKFGFAAGALDANYDLFVLGAPIPLNQTGNLVQANLAYGVTPDINFGMHMRYLVTDITLRSGGSGLPPDINDDQSLGIFTFGATFDYDTRDDTIFATSGTHLALRTSRGFMTSSSREYNKATLLFDHYRPMPRDGDALAVRFAACGASETAPFYDSCGLGGVDGFRGYPSTQFIGDALLSAQAEYRGAFTDRFGYAVFGGVGAVGNDLSDVIGSETRAAAGLGLRVRISRQFPLDFAIDMAWNANGGSATYVYIGQRF</sequence>
<keyword evidence="6" id="KW-1185">Reference proteome</keyword>
<dbReference type="RefSeq" id="WP_085868531.1">
    <property type="nucleotide sequence ID" value="NZ_FWFQ01000012.1"/>
</dbReference>
<dbReference type="GO" id="GO:0008320">
    <property type="term" value="F:protein transmembrane transporter activity"/>
    <property type="evidence" value="ECO:0007669"/>
    <property type="project" value="TreeGrafter"/>
</dbReference>
<evidence type="ECO:0000256" key="1">
    <source>
        <dbReference type="ARBA" id="ARBA00004370"/>
    </source>
</evidence>
<name>A0A1Y5SK91_9RHOB</name>
<keyword evidence="2" id="KW-0472">Membrane</keyword>
<dbReference type="GO" id="GO:0046819">
    <property type="term" value="P:protein secretion by the type V secretion system"/>
    <property type="evidence" value="ECO:0007669"/>
    <property type="project" value="TreeGrafter"/>
</dbReference>
<feature type="signal peptide" evidence="3">
    <location>
        <begin position="1"/>
        <end position="24"/>
    </location>
</feature>
<dbReference type="Proteomes" id="UP000193409">
    <property type="component" value="Unassembled WGS sequence"/>
</dbReference>
<dbReference type="OrthoDB" id="5523607at2"/>
<evidence type="ECO:0000313" key="6">
    <source>
        <dbReference type="Proteomes" id="UP000193409"/>
    </source>
</evidence>
<accession>A0A1Y5SK91</accession>
<feature type="chain" id="PRO_5012486751" evidence="3">
    <location>
        <begin position="25"/>
        <end position="370"/>
    </location>
</feature>